<organism evidence="8 9">
    <name type="scientific">Paenibacillus qinlingensis</name>
    <dbReference type="NCBI Taxonomy" id="1837343"/>
    <lineage>
        <taxon>Bacteria</taxon>
        <taxon>Bacillati</taxon>
        <taxon>Bacillota</taxon>
        <taxon>Bacilli</taxon>
        <taxon>Bacillales</taxon>
        <taxon>Paenibacillaceae</taxon>
        <taxon>Paenibacillus</taxon>
    </lineage>
</organism>
<dbReference type="InterPro" id="IPR036259">
    <property type="entry name" value="MFS_trans_sf"/>
</dbReference>
<feature type="transmembrane region" description="Helical" evidence="6">
    <location>
        <begin position="236"/>
        <end position="259"/>
    </location>
</feature>
<comment type="subcellular location">
    <subcellularLocation>
        <location evidence="1">Cell membrane</location>
        <topology evidence="1">Multi-pass membrane protein</topology>
    </subcellularLocation>
</comment>
<feature type="transmembrane region" description="Helical" evidence="6">
    <location>
        <begin position="173"/>
        <end position="192"/>
    </location>
</feature>
<evidence type="ECO:0000256" key="4">
    <source>
        <dbReference type="ARBA" id="ARBA00022989"/>
    </source>
</evidence>
<dbReference type="SUPFAM" id="SSF103473">
    <property type="entry name" value="MFS general substrate transporter"/>
    <property type="match status" value="1"/>
</dbReference>
<dbReference type="EMBL" id="JAVDSB010000001">
    <property type="protein sequence ID" value="MDR6550272.1"/>
    <property type="molecule type" value="Genomic_DNA"/>
</dbReference>
<feature type="transmembrane region" description="Helical" evidence="6">
    <location>
        <begin position="108"/>
        <end position="128"/>
    </location>
</feature>
<dbReference type="InterPro" id="IPR020846">
    <property type="entry name" value="MFS_dom"/>
</dbReference>
<feature type="transmembrane region" description="Helical" evidence="6">
    <location>
        <begin position="265"/>
        <end position="292"/>
    </location>
</feature>
<accession>A0ABU1NS12</accession>
<dbReference type="InterPro" id="IPR011701">
    <property type="entry name" value="MFS"/>
</dbReference>
<dbReference type="RefSeq" id="WP_310224794.1">
    <property type="nucleotide sequence ID" value="NZ_JAVDSB010000001.1"/>
</dbReference>
<reference evidence="8 9" key="1">
    <citation type="submission" date="2023-07" db="EMBL/GenBank/DDBJ databases">
        <title>Sorghum-associated microbial communities from plants grown in Nebraska, USA.</title>
        <authorList>
            <person name="Schachtman D."/>
        </authorList>
    </citation>
    <scope>NUCLEOTIDE SEQUENCE [LARGE SCALE GENOMIC DNA]</scope>
    <source>
        <strain evidence="8 9">CC258</strain>
    </source>
</reference>
<dbReference type="Proteomes" id="UP001267290">
    <property type="component" value="Unassembled WGS sequence"/>
</dbReference>
<dbReference type="CDD" id="cd17355">
    <property type="entry name" value="MFS_YcxA_like"/>
    <property type="match status" value="1"/>
</dbReference>
<comment type="caution">
    <text evidence="8">The sequence shown here is derived from an EMBL/GenBank/DDBJ whole genome shotgun (WGS) entry which is preliminary data.</text>
</comment>
<evidence type="ECO:0000256" key="5">
    <source>
        <dbReference type="ARBA" id="ARBA00023136"/>
    </source>
</evidence>
<dbReference type="PROSITE" id="PS50850">
    <property type="entry name" value="MFS"/>
    <property type="match status" value="1"/>
</dbReference>
<feature type="transmembrane region" description="Helical" evidence="6">
    <location>
        <begin position="359"/>
        <end position="379"/>
    </location>
</feature>
<dbReference type="Pfam" id="PF07690">
    <property type="entry name" value="MFS_1"/>
    <property type="match status" value="1"/>
</dbReference>
<keyword evidence="4 6" id="KW-1133">Transmembrane helix</keyword>
<evidence type="ECO:0000256" key="3">
    <source>
        <dbReference type="ARBA" id="ARBA00022692"/>
    </source>
</evidence>
<keyword evidence="3 6" id="KW-0812">Transmembrane</keyword>
<dbReference type="PANTHER" id="PTHR11360:SF290">
    <property type="entry name" value="MONOCARBOXYLATE MFS PERMEASE"/>
    <property type="match status" value="1"/>
</dbReference>
<feature type="transmembrane region" description="Helical" evidence="6">
    <location>
        <begin position="83"/>
        <end position="102"/>
    </location>
</feature>
<keyword evidence="5 6" id="KW-0472">Membrane</keyword>
<dbReference type="PANTHER" id="PTHR11360">
    <property type="entry name" value="MONOCARBOXYLATE TRANSPORTER"/>
    <property type="match status" value="1"/>
</dbReference>
<keyword evidence="2" id="KW-0813">Transport</keyword>
<sequence length="422" mass="45674">MKTANTPISKLYYGWIIVLIVFMTLIVSAAISSFPSVLIQSLEREFGWQREAISGVISIRILLYGLMGPFSAAMLAKFGVRRMMISAIIVMLFSLGLTPFIHSVWQLVLLWGVLGGLSTGTLANVLGVTVANRWFVKHKGLVIGLLTASAATGQLLFLPLLAKITEEQGWRNAVYVIMGALILILPIIAIWMRNHPSDVGSPALGAQEIVKPAPFQGNIFLMPLNTLKQVSRSGTFWLLAGTFFFCGFSTNGLIGTHLIPACGDYSIPVVTAASLLALMGMFDLVGTTLSGWLSDRFDSRKLLFWYYGLRGLSLLFLPYALGGGYTQLTVFAVFYGLDWIATVPPTAKLTSSTFGAEKAGMVFGWILVAHQLGASIAAYGAGYLRDVLGSYTVPFVAAGFVCLLAAVFALRIRKNRQHALAA</sequence>
<feature type="domain" description="Major facilitator superfamily (MFS) profile" evidence="7">
    <location>
        <begin position="16"/>
        <end position="417"/>
    </location>
</feature>
<dbReference type="Gene3D" id="1.20.1250.20">
    <property type="entry name" value="MFS general substrate transporter like domains"/>
    <property type="match status" value="2"/>
</dbReference>
<gene>
    <name evidence="8" type="ORF">J2736_001455</name>
</gene>
<name>A0ABU1NS12_9BACL</name>
<keyword evidence="9" id="KW-1185">Reference proteome</keyword>
<protein>
    <submittedName>
        <fullName evidence="8">MFS family permease</fullName>
    </submittedName>
</protein>
<feature type="transmembrane region" description="Helical" evidence="6">
    <location>
        <begin position="140"/>
        <end position="161"/>
    </location>
</feature>
<evidence type="ECO:0000313" key="8">
    <source>
        <dbReference type="EMBL" id="MDR6550272.1"/>
    </source>
</evidence>
<evidence type="ECO:0000256" key="1">
    <source>
        <dbReference type="ARBA" id="ARBA00004651"/>
    </source>
</evidence>
<evidence type="ECO:0000256" key="6">
    <source>
        <dbReference type="SAM" id="Phobius"/>
    </source>
</evidence>
<evidence type="ECO:0000313" key="9">
    <source>
        <dbReference type="Proteomes" id="UP001267290"/>
    </source>
</evidence>
<evidence type="ECO:0000256" key="2">
    <source>
        <dbReference type="ARBA" id="ARBA00022448"/>
    </source>
</evidence>
<proteinExistence type="predicted"/>
<feature type="transmembrane region" description="Helical" evidence="6">
    <location>
        <begin position="12"/>
        <end position="32"/>
    </location>
</feature>
<feature type="transmembrane region" description="Helical" evidence="6">
    <location>
        <begin position="52"/>
        <end position="76"/>
    </location>
</feature>
<feature type="transmembrane region" description="Helical" evidence="6">
    <location>
        <begin position="391"/>
        <end position="410"/>
    </location>
</feature>
<dbReference type="InterPro" id="IPR050327">
    <property type="entry name" value="Proton-linked_MCT"/>
</dbReference>
<evidence type="ECO:0000259" key="7">
    <source>
        <dbReference type="PROSITE" id="PS50850"/>
    </source>
</evidence>